<evidence type="ECO:0000313" key="2">
    <source>
        <dbReference type="Proteomes" id="UP000008311"/>
    </source>
</evidence>
<evidence type="ECO:0000313" key="1">
    <source>
        <dbReference type="EMBL" id="EEF38407.1"/>
    </source>
</evidence>
<gene>
    <name evidence="1" type="ORF">RCOM_1517770</name>
</gene>
<proteinExistence type="predicted"/>
<protein>
    <submittedName>
        <fullName evidence="1">Uncharacterized protein</fullName>
    </submittedName>
</protein>
<dbReference type="AlphaFoldDB" id="B9SDH0"/>
<keyword evidence="2" id="KW-1185">Reference proteome</keyword>
<organism evidence="1 2">
    <name type="scientific">Ricinus communis</name>
    <name type="common">Castor bean</name>
    <dbReference type="NCBI Taxonomy" id="3988"/>
    <lineage>
        <taxon>Eukaryota</taxon>
        <taxon>Viridiplantae</taxon>
        <taxon>Streptophyta</taxon>
        <taxon>Embryophyta</taxon>
        <taxon>Tracheophyta</taxon>
        <taxon>Spermatophyta</taxon>
        <taxon>Magnoliopsida</taxon>
        <taxon>eudicotyledons</taxon>
        <taxon>Gunneridae</taxon>
        <taxon>Pentapetalae</taxon>
        <taxon>rosids</taxon>
        <taxon>fabids</taxon>
        <taxon>Malpighiales</taxon>
        <taxon>Euphorbiaceae</taxon>
        <taxon>Acalyphoideae</taxon>
        <taxon>Acalypheae</taxon>
        <taxon>Ricinus</taxon>
    </lineage>
</organism>
<accession>B9SDH0</accession>
<name>B9SDH0_RICCO</name>
<dbReference type="EMBL" id="EQ973927">
    <property type="protein sequence ID" value="EEF38407.1"/>
    <property type="molecule type" value="Genomic_DNA"/>
</dbReference>
<sequence length="59" mass="6349">MVTGTFVLPQPPKENFVMGPGRVISCKEAFNGKFSGTNQNQEGFLGATSGKIGGRFREK</sequence>
<dbReference type="InParanoid" id="B9SDH0"/>
<dbReference type="Proteomes" id="UP000008311">
    <property type="component" value="Unassembled WGS sequence"/>
</dbReference>
<reference evidence="2" key="1">
    <citation type="journal article" date="2010" name="Nat. Biotechnol.">
        <title>Draft genome sequence of the oilseed species Ricinus communis.</title>
        <authorList>
            <person name="Chan A.P."/>
            <person name="Crabtree J."/>
            <person name="Zhao Q."/>
            <person name="Lorenzi H."/>
            <person name="Orvis J."/>
            <person name="Puiu D."/>
            <person name="Melake-Berhan A."/>
            <person name="Jones K.M."/>
            <person name="Redman J."/>
            <person name="Chen G."/>
            <person name="Cahoon E.B."/>
            <person name="Gedil M."/>
            <person name="Stanke M."/>
            <person name="Haas B.J."/>
            <person name="Wortman J.R."/>
            <person name="Fraser-Liggett C.M."/>
            <person name="Ravel J."/>
            <person name="Rabinowicz P.D."/>
        </authorList>
    </citation>
    <scope>NUCLEOTIDE SEQUENCE [LARGE SCALE GENOMIC DNA]</scope>
    <source>
        <strain evidence="2">cv. Hale</strain>
    </source>
</reference>